<dbReference type="Gene3D" id="3.90.550.10">
    <property type="entry name" value="Spore Coat Polysaccharide Biosynthesis Protein SpsA, Chain A"/>
    <property type="match status" value="1"/>
</dbReference>
<dbReference type="GO" id="GO:0016757">
    <property type="term" value="F:glycosyltransferase activity"/>
    <property type="evidence" value="ECO:0007669"/>
    <property type="project" value="UniProtKB-KW"/>
</dbReference>
<dbReference type="InterPro" id="IPR001173">
    <property type="entry name" value="Glyco_trans_2-like"/>
</dbReference>
<feature type="domain" description="Glycosyltransferase 2-like" evidence="6">
    <location>
        <begin position="5"/>
        <end position="111"/>
    </location>
</feature>
<evidence type="ECO:0000259" key="6">
    <source>
        <dbReference type="Pfam" id="PF00535"/>
    </source>
</evidence>
<dbReference type="GO" id="GO:0005886">
    <property type="term" value="C:plasma membrane"/>
    <property type="evidence" value="ECO:0007669"/>
    <property type="project" value="UniProtKB-SubCell"/>
</dbReference>
<dbReference type="KEGG" id="alj:G8D99_08570"/>
<comment type="subcellular location">
    <subcellularLocation>
        <location evidence="1">Cell membrane</location>
    </subcellularLocation>
</comment>
<reference evidence="7 8" key="1">
    <citation type="submission" date="2020-03" db="EMBL/GenBank/DDBJ databases">
        <authorList>
            <person name="Zhu W."/>
        </authorList>
    </citation>
    <scope>NUCLEOTIDE SEQUENCE [LARGE SCALE GENOMIC DNA]</scope>
    <source>
        <strain evidence="7 8">185</strain>
    </source>
</reference>
<keyword evidence="4 7" id="KW-0808">Transferase</keyword>
<dbReference type="EMBL" id="CP049916">
    <property type="protein sequence ID" value="QIO09063.1"/>
    <property type="molecule type" value="Genomic_DNA"/>
</dbReference>
<proteinExistence type="predicted"/>
<keyword evidence="5" id="KW-0472">Membrane</keyword>
<dbReference type="SUPFAM" id="SSF53448">
    <property type="entry name" value="Nucleotide-diphospho-sugar transferases"/>
    <property type="match status" value="1"/>
</dbReference>
<name>A0A6G8S514_9GAMM</name>
<evidence type="ECO:0000256" key="5">
    <source>
        <dbReference type="ARBA" id="ARBA00023136"/>
    </source>
</evidence>
<dbReference type="RefSeq" id="WP_166324509.1">
    <property type="nucleotide sequence ID" value="NZ_CP049916.1"/>
</dbReference>
<dbReference type="PANTHER" id="PTHR43646:SF2">
    <property type="entry name" value="GLYCOSYLTRANSFERASE 2-LIKE DOMAIN-CONTAINING PROTEIN"/>
    <property type="match status" value="1"/>
</dbReference>
<keyword evidence="3" id="KW-0328">Glycosyltransferase</keyword>
<dbReference type="PANTHER" id="PTHR43646">
    <property type="entry name" value="GLYCOSYLTRANSFERASE"/>
    <property type="match status" value="1"/>
</dbReference>
<dbReference type="AlphaFoldDB" id="A0A6G8S514"/>
<evidence type="ECO:0000313" key="7">
    <source>
        <dbReference type="EMBL" id="QIO09063.1"/>
    </source>
</evidence>
<evidence type="ECO:0000256" key="4">
    <source>
        <dbReference type="ARBA" id="ARBA00022679"/>
    </source>
</evidence>
<evidence type="ECO:0000256" key="3">
    <source>
        <dbReference type="ARBA" id="ARBA00022676"/>
    </source>
</evidence>
<gene>
    <name evidence="7" type="ORF">G8D99_08570</name>
</gene>
<protein>
    <submittedName>
        <fullName evidence="7">Glycosyltransferase</fullName>
    </submittedName>
</protein>
<dbReference type="InterPro" id="IPR029044">
    <property type="entry name" value="Nucleotide-diphossugar_trans"/>
</dbReference>
<dbReference type="Pfam" id="PF00535">
    <property type="entry name" value="Glycos_transf_2"/>
    <property type="match status" value="1"/>
</dbReference>
<keyword evidence="8" id="KW-1185">Reference proteome</keyword>
<evidence type="ECO:0000256" key="2">
    <source>
        <dbReference type="ARBA" id="ARBA00022475"/>
    </source>
</evidence>
<evidence type="ECO:0000256" key="1">
    <source>
        <dbReference type="ARBA" id="ARBA00004236"/>
    </source>
</evidence>
<keyword evidence="2" id="KW-1003">Cell membrane</keyword>
<evidence type="ECO:0000313" key="8">
    <source>
        <dbReference type="Proteomes" id="UP000501939"/>
    </source>
</evidence>
<sequence>MKIAVVIPAYNEQDYLPACLSALEIAIKQVDDPNLQIEVVLVLDSCTDHSQQRVEQLKPSLSFKLNVLVCQFECVGAVRHFGVQHCIAQGYEWIACTDADSQVDTAWLVQQLSCQPIDLICGVVEVDDWQHLSQSAQAKYQAHYQDKMGHSHIHGANLSFSVEAYQRTSGFKALCSHEDVDLVQQMQGLGLNILWSNKIRVKTSSRLNAKTPEGFSYFLKTLESETKPLDAS</sequence>
<accession>A0A6G8S514</accession>
<organism evidence="7 8">
    <name type="scientific">Acinetobacter lanii</name>
    <dbReference type="NCBI Taxonomy" id="2715163"/>
    <lineage>
        <taxon>Bacteria</taxon>
        <taxon>Pseudomonadati</taxon>
        <taxon>Pseudomonadota</taxon>
        <taxon>Gammaproteobacteria</taxon>
        <taxon>Moraxellales</taxon>
        <taxon>Moraxellaceae</taxon>
        <taxon>Acinetobacter</taxon>
    </lineage>
</organism>
<dbReference type="Proteomes" id="UP000501939">
    <property type="component" value="Chromosome"/>
</dbReference>